<name>A3UAZ9_CROAH</name>
<dbReference type="PANTHER" id="PTHR36985:SF1">
    <property type="entry name" value="TRANSLOCATION AND ASSEMBLY MODULE SUBUNIT TAMB"/>
    <property type="match status" value="1"/>
</dbReference>
<dbReference type="GO" id="GO:0005886">
    <property type="term" value="C:plasma membrane"/>
    <property type="evidence" value="ECO:0007669"/>
    <property type="project" value="InterPro"/>
</dbReference>
<comment type="subcellular location">
    <subcellularLocation>
        <location evidence="1">Membrane</location>
        <topology evidence="1">Single-pass membrane protein</topology>
    </subcellularLocation>
</comment>
<evidence type="ECO:0000313" key="7">
    <source>
        <dbReference type="EMBL" id="EAP86985.1"/>
    </source>
</evidence>
<protein>
    <recommendedName>
        <fullName evidence="6">Translocation and assembly module TamB C-terminal domain-containing protein</fullName>
    </recommendedName>
</protein>
<dbReference type="PANTHER" id="PTHR36985">
    <property type="entry name" value="TRANSLOCATION AND ASSEMBLY MODULE SUBUNIT TAMB"/>
    <property type="match status" value="1"/>
</dbReference>
<evidence type="ECO:0000256" key="4">
    <source>
        <dbReference type="ARBA" id="ARBA00023136"/>
    </source>
</evidence>
<evidence type="ECO:0000259" key="6">
    <source>
        <dbReference type="Pfam" id="PF04357"/>
    </source>
</evidence>
<dbReference type="Proteomes" id="UP000002297">
    <property type="component" value="Chromosome"/>
</dbReference>
<evidence type="ECO:0000256" key="5">
    <source>
        <dbReference type="SAM" id="Phobius"/>
    </source>
</evidence>
<keyword evidence="4 5" id="KW-0472">Membrane</keyword>
<evidence type="ECO:0000256" key="1">
    <source>
        <dbReference type="ARBA" id="ARBA00004167"/>
    </source>
</evidence>
<dbReference type="STRING" id="216432.CA2559_13133"/>
<dbReference type="Pfam" id="PF04357">
    <property type="entry name" value="TamB"/>
    <property type="match status" value="1"/>
</dbReference>
<dbReference type="eggNOG" id="COG2911">
    <property type="taxonomic scope" value="Bacteria"/>
</dbReference>
<keyword evidence="3 5" id="KW-1133">Transmembrane helix</keyword>
<organism evidence="7 8">
    <name type="scientific">Croceibacter atlanticus (strain ATCC BAA-628 / JCM 21780 / CIP 108009 / IAM 15332 / KCTC 12090 / HTCC2559)</name>
    <dbReference type="NCBI Taxonomy" id="216432"/>
    <lineage>
        <taxon>Bacteria</taxon>
        <taxon>Pseudomonadati</taxon>
        <taxon>Bacteroidota</taxon>
        <taxon>Flavobacteriia</taxon>
        <taxon>Flavobacteriales</taxon>
        <taxon>Flavobacteriaceae</taxon>
        <taxon>Croceibacter</taxon>
    </lineage>
</organism>
<evidence type="ECO:0000256" key="3">
    <source>
        <dbReference type="ARBA" id="ARBA00022989"/>
    </source>
</evidence>
<sequence>MYNFEQSYNISSPIKKFWNILKKTIVAILLLFIILVVLFSIPWVQTTVAKKLANSINDTYNTNIQIDKVSITYFGDVKLEKAFVEDHHQDTLIYVNELKTSILSLSGLLDNHSTLGNSSIDSLTFRMKRYKGEELDNFAVFLQKFEPEQPKPSSDFYLSVSHIDVTNSKYSFEDENISDPRALFLNDVDINADNLVVNNKNVSVSINTLDFLEERGLTIKNLNGDFTYSPTQMGFEELRIVTEDSNIKGTLYFNYTIEDLSDFVNKVKWDFTLEESVINTNDLKPFYNEFGNNVQFVMASNMQGTLNDFELTNLELQGMNRSEIYGDIRIRDAVTNPEDLIINGTLSNLSTNYYDLVSLLPNILRPNLPESLKELGNVRLTGTARVTPTTVTTKADLFSQLGTAKVDIDLARLNDSENATYKGNLNFKDFNVGRLAKTTNLGTTTFNLDVDGKGFTTESLNTNVKGTITKLKFNNYTYKNIKVLGTLRNPVFNGNLLIDDPNLQMEFNGLADVSKDINIYDFEASVRNADLNALNFVRRDSISNFQGDVFMRMKGTTINDAFGTISLSNATYENQNDIYAFEDLRIQSSFDNGVRTIDINSPDVINGKVVGVFAVEEVPALFENAVGSLYTNYKPNTITTNQFLEFDFDIYNKIVEVFYPEINFGPETFIRGRVESDESEFKLTFRSPLIEAFGNRVEKVNIQVDNKNPLFNTYVEADSISTDYYNVSEFNLINVTLKDTLFIRSEIVGGKSNDDAFNLNLYHTINENGNSVVGIQKSDVKFKEKVWYLNAQENKSNKIIFENNFKDLKIDSLVLSHQSEEIRLAGQMRDSTYKDFNIAFKDVDLGKITPDIDSLALAGNVNGTLNFKEEDGAYYPKSELTIDALSINKGKLGDLSIDIDGNEDLSQYAINALLRDDGFDSFSAVGTIDVVGEEPTINMDVEMKQLDISVFSPLGGIVISDLRGIADGRAKVTGNYKNPDIDGKIILDKGGLLVPYLNTDFDFKEKAIITLTKQQFKFNQVKIEDTEYKTQGQLNGIISHKSFSDWYLDLGIRGNQLLVLNTDYQEDALYYGTAFIDGEATIVGPTDELVIDVIAETEPGTIFKIPLSDTESIGDNSFIHFLSPEEKEARLAGEEVIFEEVKGLSINFDLDIDKDAEVEIVVDQVSGSTLKGKGAGTLLIEIDTNGKFNMWGDFVAYEGVYNFKYGGLVQKQFEVVSGGSINWDGSPTRAQLDVQAVYKVQANPSIILENPSINRKIPVEVVISLNGEIVQPDISFDINYPNVSSVVRSELDYLIDDRASRELQALSLVTQGTFYSEFALGNNIVSGTLAERASSLVNDAFSDENGKFQVGLNYTTGDRTPDQETADRFGLTITTQISNRVLINGQVGVPIGGVSESVVVGDVEIEFLLNEEGTLRASIFNRENNIQYIGEELGYTQGAGLSYNVDFNTFKELIDKITNRQVRIDADIQTEKQPETLAPDYIKFPGGDGGN</sequence>
<gene>
    <name evidence="7" type="ordered locus">CA2559_13133</name>
</gene>
<reference evidence="7 8" key="1">
    <citation type="journal article" date="2010" name="J. Bacteriol.">
        <title>The complete genome sequence of Croceibacter atlanticus HTCC2559T.</title>
        <authorList>
            <person name="Oh H.M."/>
            <person name="Kang I."/>
            <person name="Ferriera S."/>
            <person name="Giovannoni S.J."/>
            <person name="Cho J.C."/>
        </authorList>
    </citation>
    <scope>NUCLEOTIDE SEQUENCE [LARGE SCALE GENOMIC DNA]</scope>
    <source>
        <strain evidence="8">ATCC BAA-628 / HTCC2559 / KCTC 12090</strain>
    </source>
</reference>
<keyword evidence="2 5" id="KW-0812">Transmembrane</keyword>
<accession>A3UAZ9</accession>
<proteinExistence type="predicted"/>
<dbReference type="HOGENOM" id="CLU_002997_1_0_10"/>
<feature type="transmembrane region" description="Helical" evidence="5">
    <location>
        <begin position="25"/>
        <end position="44"/>
    </location>
</feature>
<dbReference type="KEGG" id="cat:CA2559_13133"/>
<evidence type="ECO:0000313" key="8">
    <source>
        <dbReference type="Proteomes" id="UP000002297"/>
    </source>
</evidence>
<dbReference type="EMBL" id="CP002046">
    <property type="protein sequence ID" value="EAP86985.1"/>
    <property type="molecule type" value="Genomic_DNA"/>
</dbReference>
<keyword evidence="8" id="KW-1185">Reference proteome</keyword>
<evidence type="ECO:0000256" key="2">
    <source>
        <dbReference type="ARBA" id="ARBA00022692"/>
    </source>
</evidence>
<feature type="domain" description="Translocation and assembly module TamB C-terminal" evidence="6">
    <location>
        <begin position="1025"/>
        <end position="1447"/>
    </location>
</feature>
<dbReference type="GO" id="GO:0009306">
    <property type="term" value="P:protein secretion"/>
    <property type="evidence" value="ECO:0007669"/>
    <property type="project" value="InterPro"/>
</dbReference>
<dbReference type="InterPro" id="IPR007452">
    <property type="entry name" value="TamB_C"/>
</dbReference>